<gene>
    <name evidence="1" type="ORF">SMTD_LOCUS20972</name>
</gene>
<evidence type="ECO:0000313" key="1">
    <source>
        <dbReference type="EMBL" id="VDP83787.1"/>
    </source>
</evidence>
<keyword evidence="2" id="KW-1185">Reference proteome</keyword>
<proteinExistence type="predicted"/>
<name>A0A3P8G5A5_9TREM</name>
<dbReference type="Proteomes" id="UP000269396">
    <property type="component" value="Unassembled WGS sequence"/>
</dbReference>
<reference evidence="1 2" key="1">
    <citation type="submission" date="2018-11" db="EMBL/GenBank/DDBJ databases">
        <authorList>
            <consortium name="Pathogen Informatics"/>
        </authorList>
    </citation>
    <scope>NUCLEOTIDE SEQUENCE [LARGE SCALE GENOMIC DNA]</scope>
    <source>
        <strain>Denwood</strain>
        <strain evidence="2">Zambia</strain>
    </source>
</reference>
<organism evidence="1 2">
    <name type="scientific">Schistosoma mattheei</name>
    <dbReference type="NCBI Taxonomy" id="31246"/>
    <lineage>
        <taxon>Eukaryota</taxon>
        <taxon>Metazoa</taxon>
        <taxon>Spiralia</taxon>
        <taxon>Lophotrochozoa</taxon>
        <taxon>Platyhelminthes</taxon>
        <taxon>Trematoda</taxon>
        <taxon>Digenea</taxon>
        <taxon>Strigeidida</taxon>
        <taxon>Schistosomatoidea</taxon>
        <taxon>Schistosomatidae</taxon>
        <taxon>Schistosoma</taxon>
    </lineage>
</organism>
<sequence>MQRRIEVSNPKDLLGKFVQRLIESLYLQKTYYCCY</sequence>
<protein>
    <submittedName>
        <fullName evidence="1">Uncharacterized protein</fullName>
    </submittedName>
</protein>
<accession>A0A3P8G5A5</accession>
<evidence type="ECO:0000313" key="2">
    <source>
        <dbReference type="Proteomes" id="UP000269396"/>
    </source>
</evidence>
<dbReference type="AlphaFoldDB" id="A0A3P8G5A5"/>
<dbReference type="EMBL" id="UZAL01045852">
    <property type="protein sequence ID" value="VDP83787.1"/>
    <property type="molecule type" value="Genomic_DNA"/>
</dbReference>